<evidence type="ECO:0000313" key="2">
    <source>
        <dbReference type="Proteomes" id="UP000288623"/>
    </source>
</evidence>
<organism evidence="1 2">
    <name type="scientific">Candidatus Kurthia intestinigallinarum</name>
    <dbReference type="NCBI Taxonomy" id="1562256"/>
    <lineage>
        <taxon>Bacteria</taxon>
        <taxon>Bacillati</taxon>
        <taxon>Bacillota</taxon>
        <taxon>Bacilli</taxon>
        <taxon>Bacillales</taxon>
        <taxon>Caryophanaceae</taxon>
        <taxon>Kurthia</taxon>
    </lineage>
</organism>
<sequence>MNIEVKSYITIPPEKEELDENQTYPGYIEMTNLNDLDVFNYEFGRSGGYPSGKVVFFVDGEPLLFNSDVSELYTFWYTLIKSLLTNNLDHIEKSNWSLPYENEEVFSDFTIQFFYRKKTVEFHYKKQVVATFSLTAYKEAVLQGFLDFMWHTNLEFEAITHDSLGDEIEYVELREDTYGVSELYACRSIFLQYMKEIYKQKSYDLEKLINFEFDLDYYHSKLKYDLGD</sequence>
<protein>
    <submittedName>
        <fullName evidence="1">Uncharacterized protein</fullName>
    </submittedName>
</protein>
<dbReference type="RefSeq" id="WP_126989117.1">
    <property type="nucleotide sequence ID" value="NZ_JTFC01000005.1"/>
</dbReference>
<gene>
    <name evidence="1" type="ORF">QI30_01170</name>
</gene>
<evidence type="ECO:0000313" key="1">
    <source>
        <dbReference type="EMBL" id="RUS58351.1"/>
    </source>
</evidence>
<dbReference type="AlphaFoldDB" id="A0A433RYJ9"/>
<reference evidence="1 2" key="1">
    <citation type="submission" date="2014-11" db="EMBL/GenBank/DDBJ databases">
        <title>Genome sequence and analysis of novel Kurthia sp.</title>
        <authorList>
            <person name="Lawson J.N."/>
            <person name="Gonzalez J.E."/>
            <person name="Rinauldi L."/>
            <person name="Xuan Z."/>
            <person name="Firman A."/>
            <person name="Shaddox L."/>
            <person name="Trudeau A."/>
            <person name="Shah S."/>
            <person name="Reiman D."/>
        </authorList>
    </citation>
    <scope>NUCLEOTIDE SEQUENCE [LARGE SCALE GENOMIC DNA]</scope>
    <source>
        <strain evidence="1 2">3B1D</strain>
    </source>
</reference>
<dbReference type="Proteomes" id="UP000288623">
    <property type="component" value="Unassembled WGS sequence"/>
</dbReference>
<comment type="caution">
    <text evidence="1">The sequence shown here is derived from an EMBL/GenBank/DDBJ whole genome shotgun (WGS) entry which is preliminary data.</text>
</comment>
<dbReference type="OrthoDB" id="2454667at2"/>
<proteinExistence type="predicted"/>
<keyword evidence="2" id="KW-1185">Reference proteome</keyword>
<dbReference type="EMBL" id="JTFC01000005">
    <property type="protein sequence ID" value="RUS58351.1"/>
    <property type="molecule type" value="Genomic_DNA"/>
</dbReference>
<name>A0A433RYJ9_9BACL</name>
<accession>A0A433RYJ9</accession>